<comment type="caution">
    <text evidence="7">The sequence shown here is derived from an EMBL/GenBank/DDBJ whole genome shotgun (WGS) entry which is preliminary data.</text>
</comment>
<evidence type="ECO:0000313" key="7">
    <source>
        <dbReference type="EMBL" id="CAH7210634.1"/>
    </source>
</evidence>
<evidence type="ECO:0000256" key="3">
    <source>
        <dbReference type="ARBA" id="ARBA00023319"/>
    </source>
</evidence>
<keyword evidence="4" id="KW-0472">Membrane</keyword>
<organism evidence="7 8">
    <name type="scientific">Phodopus roborovskii</name>
    <name type="common">Roborovski's desert hamster</name>
    <name type="synonym">Cricetulus roborovskii</name>
    <dbReference type="NCBI Taxonomy" id="109678"/>
    <lineage>
        <taxon>Eukaryota</taxon>
        <taxon>Metazoa</taxon>
        <taxon>Chordata</taxon>
        <taxon>Craniata</taxon>
        <taxon>Vertebrata</taxon>
        <taxon>Euteleostomi</taxon>
        <taxon>Mammalia</taxon>
        <taxon>Eutheria</taxon>
        <taxon>Euarchontoglires</taxon>
        <taxon>Glires</taxon>
        <taxon>Rodentia</taxon>
        <taxon>Myomorpha</taxon>
        <taxon>Muroidea</taxon>
        <taxon>Cricetidae</taxon>
        <taxon>Cricetinae</taxon>
        <taxon>Phodopus</taxon>
    </lineage>
</organism>
<evidence type="ECO:0000256" key="4">
    <source>
        <dbReference type="SAM" id="Phobius"/>
    </source>
</evidence>
<dbReference type="EMBL" id="CALSGD010001572">
    <property type="protein sequence ID" value="CAH7210634.1"/>
    <property type="molecule type" value="Genomic_DNA"/>
</dbReference>
<name>A0AAV0A2Y4_PHORO</name>
<dbReference type="GO" id="GO:0038023">
    <property type="term" value="F:signaling receptor activity"/>
    <property type="evidence" value="ECO:0007669"/>
    <property type="project" value="TreeGrafter"/>
</dbReference>
<dbReference type="AlphaFoldDB" id="A0AAV0A2Y4"/>
<keyword evidence="8" id="KW-1185">Reference proteome</keyword>
<keyword evidence="1 5" id="KW-0732">Signal</keyword>
<dbReference type="SUPFAM" id="SSF48726">
    <property type="entry name" value="Immunoglobulin"/>
    <property type="match status" value="1"/>
</dbReference>
<proteinExistence type="predicted"/>
<dbReference type="PANTHER" id="PTHR16423:SF10">
    <property type="entry name" value="CRKD-BINDING PROTEIN-RELATED"/>
    <property type="match status" value="1"/>
</dbReference>
<dbReference type="InterPro" id="IPR052314">
    <property type="entry name" value="Immune_rcpt_domain"/>
</dbReference>
<dbReference type="InterPro" id="IPR013783">
    <property type="entry name" value="Ig-like_fold"/>
</dbReference>
<protein>
    <submittedName>
        <fullName evidence="7">RGD1307182 protein</fullName>
    </submittedName>
</protein>
<dbReference type="Gene3D" id="2.60.40.10">
    <property type="entry name" value="Immunoglobulins"/>
    <property type="match status" value="1"/>
</dbReference>
<gene>
    <name evidence="7" type="primary">RGD1307182</name>
    <name evidence="7" type="ORF">PHOROB_LOCUS15109</name>
</gene>
<feature type="domain" description="Immunoglobulin V-set" evidence="6">
    <location>
        <begin position="26"/>
        <end position="123"/>
    </location>
</feature>
<dbReference type="InterPro" id="IPR036179">
    <property type="entry name" value="Ig-like_dom_sf"/>
</dbReference>
<evidence type="ECO:0000313" key="8">
    <source>
        <dbReference type="Proteomes" id="UP001152836"/>
    </source>
</evidence>
<dbReference type="CDD" id="cd05716">
    <property type="entry name" value="IgV_pIgR_like"/>
    <property type="match status" value="1"/>
</dbReference>
<dbReference type="InterPro" id="IPR013106">
    <property type="entry name" value="Ig_V-set"/>
</dbReference>
<accession>A0AAV0A2Y4</accession>
<feature type="chain" id="PRO_5043404114" evidence="5">
    <location>
        <begin position="24"/>
        <end position="287"/>
    </location>
</feature>
<evidence type="ECO:0000256" key="1">
    <source>
        <dbReference type="ARBA" id="ARBA00022729"/>
    </source>
</evidence>
<keyword evidence="3" id="KW-0393">Immunoglobulin domain</keyword>
<evidence type="ECO:0000256" key="5">
    <source>
        <dbReference type="SAM" id="SignalP"/>
    </source>
</evidence>
<feature type="transmembrane region" description="Helical" evidence="4">
    <location>
        <begin position="158"/>
        <end position="184"/>
    </location>
</feature>
<keyword evidence="4" id="KW-0812">Transmembrane</keyword>
<keyword evidence="4" id="KW-1133">Transmembrane helix</keyword>
<dbReference type="Pfam" id="PF07686">
    <property type="entry name" value="V-set"/>
    <property type="match status" value="1"/>
</dbReference>
<dbReference type="PANTHER" id="PTHR16423">
    <property type="entry name" value="TREM-LIKE TRANSCRIPT PROTEIN"/>
    <property type="match status" value="1"/>
</dbReference>
<sequence length="287" mass="31755">MAWEASCLLSPILLVLLASGSWAQGTESLQRVEGTRLSVKCWYDPSQRLKEKIWCVKTPADTCNILVSSPAGRDAQGGRSFIWDNPDSNSFTVIMTALRTTDSGSYHCGILESRRMFRILRSFSLVVSKAPTPRTTSWKTTALASATSPVIDSPPENWMWKVTIAGVAVTILLLLGLVLVVLYLRNTRGKAQKVENKCHHIYEDVPCQKEETTGFNQQILSSEDAETICYASLIHLNHVSPRNPISSNTQPYLKPSPDPLLSVEYASISRSRLQSSKAAALEMDPEN</sequence>
<dbReference type="Proteomes" id="UP001152836">
    <property type="component" value="Unassembled WGS sequence"/>
</dbReference>
<reference evidence="7" key="1">
    <citation type="submission" date="2022-06" db="EMBL/GenBank/DDBJ databases">
        <authorList>
            <person name="Andreotti S."/>
            <person name="Wyler E."/>
        </authorList>
    </citation>
    <scope>NUCLEOTIDE SEQUENCE</scope>
</reference>
<evidence type="ECO:0000259" key="6">
    <source>
        <dbReference type="Pfam" id="PF07686"/>
    </source>
</evidence>
<feature type="signal peptide" evidence="5">
    <location>
        <begin position="1"/>
        <end position="23"/>
    </location>
</feature>
<keyword evidence="2" id="KW-1015">Disulfide bond</keyword>
<evidence type="ECO:0000256" key="2">
    <source>
        <dbReference type="ARBA" id="ARBA00023157"/>
    </source>
</evidence>
<dbReference type="GO" id="GO:0009986">
    <property type="term" value="C:cell surface"/>
    <property type="evidence" value="ECO:0007669"/>
    <property type="project" value="TreeGrafter"/>
</dbReference>